<dbReference type="SUPFAM" id="SSF52172">
    <property type="entry name" value="CheY-like"/>
    <property type="match status" value="1"/>
</dbReference>
<evidence type="ECO:0000313" key="5">
    <source>
        <dbReference type="Proteomes" id="UP000276603"/>
    </source>
</evidence>
<comment type="caution">
    <text evidence="4">The sequence shown here is derived from an EMBL/GenBank/DDBJ whole genome shotgun (WGS) entry which is preliminary data.</text>
</comment>
<dbReference type="OrthoDB" id="2168082at2"/>
<dbReference type="Pfam" id="PF00072">
    <property type="entry name" value="Response_reg"/>
    <property type="match status" value="1"/>
</dbReference>
<feature type="domain" description="HTH LytTR-type" evidence="3">
    <location>
        <begin position="134"/>
        <end position="207"/>
    </location>
</feature>
<sequence>MRCVIIDDEPLAIDVLTKHLKKTQGLTLLRSFQNAFEALYYVQTQRVDLIFLDIQMPGIKGLQFIRILKYPPKIIITTAYTEYALEALELGVVDYLLKPIPYHRFLSAVSKAMEMKSMPKASLVGKEIGKDRYFFFKEDSTYLKVYERDIGYVHGNRNYCNIYLQDRKIKVKGNLGYYCSVFSEDNFARVHKSYLVSLDRIEKYDSDSLWIHGDVIPIGRTYKTILWDYLKEKTL</sequence>
<keyword evidence="1" id="KW-0597">Phosphoprotein</keyword>
<keyword evidence="5" id="KW-1185">Reference proteome</keyword>
<dbReference type="RefSeq" id="WP_120712725.1">
    <property type="nucleotide sequence ID" value="NZ_RBCJ01000003.1"/>
</dbReference>
<dbReference type="InterPro" id="IPR001789">
    <property type="entry name" value="Sig_transdc_resp-reg_receiver"/>
</dbReference>
<dbReference type="InterPro" id="IPR007492">
    <property type="entry name" value="LytTR_DNA-bd_dom"/>
</dbReference>
<evidence type="ECO:0000313" key="4">
    <source>
        <dbReference type="EMBL" id="RKN79916.1"/>
    </source>
</evidence>
<organism evidence="4 5">
    <name type="scientific">Ulvibacterium marinum</name>
    <dbReference type="NCBI Taxonomy" id="2419782"/>
    <lineage>
        <taxon>Bacteria</taxon>
        <taxon>Pseudomonadati</taxon>
        <taxon>Bacteroidota</taxon>
        <taxon>Flavobacteriia</taxon>
        <taxon>Flavobacteriales</taxon>
        <taxon>Flavobacteriaceae</taxon>
        <taxon>Ulvibacterium</taxon>
    </lineage>
</organism>
<dbReference type="Gene3D" id="2.40.50.1020">
    <property type="entry name" value="LytTr DNA-binding domain"/>
    <property type="match status" value="1"/>
</dbReference>
<feature type="domain" description="Response regulatory" evidence="2">
    <location>
        <begin position="2"/>
        <end position="113"/>
    </location>
</feature>
<evidence type="ECO:0000256" key="1">
    <source>
        <dbReference type="PROSITE-ProRule" id="PRU00169"/>
    </source>
</evidence>
<dbReference type="InterPro" id="IPR051271">
    <property type="entry name" value="2C-system_Tx_regulators"/>
</dbReference>
<dbReference type="PANTHER" id="PTHR45526:SF1">
    <property type="entry name" value="TRANSCRIPTIONAL REGULATORY PROTEIN DCUR-RELATED"/>
    <property type="match status" value="1"/>
</dbReference>
<reference evidence="4 5" key="1">
    <citation type="submission" date="2018-10" db="EMBL/GenBank/DDBJ databases">
        <title>Ulvibacterium marinum gen. nov., sp. nov., a novel marine bacterium of the family Flavobacteriaceae, isolated from a culture of the green alga Ulva prolifera.</title>
        <authorList>
            <person name="Zhang Z."/>
        </authorList>
    </citation>
    <scope>NUCLEOTIDE SEQUENCE [LARGE SCALE GENOMIC DNA]</scope>
    <source>
        <strain evidence="4 5">CCMM003</strain>
    </source>
</reference>
<dbReference type="InterPro" id="IPR011006">
    <property type="entry name" value="CheY-like_superfamily"/>
</dbReference>
<dbReference type="GO" id="GO:0003677">
    <property type="term" value="F:DNA binding"/>
    <property type="evidence" value="ECO:0007669"/>
    <property type="project" value="UniProtKB-KW"/>
</dbReference>
<keyword evidence="4" id="KW-0238">DNA-binding</keyword>
<evidence type="ECO:0000259" key="3">
    <source>
        <dbReference type="PROSITE" id="PS50930"/>
    </source>
</evidence>
<dbReference type="SMART" id="SM00850">
    <property type="entry name" value="LytTR"/>
    <property type="match status" value="1"/>
</dbReference>
<dbReference type="Pfam" id="PF04397">
    <property type="entry name" value="LytTR"/>
    <property type="match status" value="1"/>
</dbReference>
<dbReference type="Proteomes" id="UP000276603">
    <property type="component" value="Unassembled WGS sequence"/>
</dbReference>
<dbReference type="AlphaFoldDB" id="A0A3B0CAP9"/>
<gene>
    <name evidence="4" type="ORF">D7Z94_16775</name>
</gene>
<dbReference type="PANTHER" id="PTHR45526">
    <property type="entry name" value="TRANSCRIPTIONAL REGULATORY PROTEIN DPIA"/>
    <property type="match status" value="1"/>
</dbReference>
<dbReference type="PROSITE" id="PS50930">
    <property type="entry name" value="HTH_LYTTR"/>
    <property type="match status" value="1"/>
</dbReference>
<dbReference type="Gene3D" id="3.40.50.2300">
    <property type="match status" value="1"/>
</dbReference>
<feature type="modified residue" description="4-aspartylphosphate" evidence="1">
    <location>
        <position position="53"/>
    </location>
</feature>
<name>A0A3B0CAP9_9FLAO</name>
<dbReference type="PROSITE" id="PS50110">
    <property type="entry name" value="RESPONSE_REGULATORY"/>
    <property type="match status" value="1"/>
</dbReference>
<dbReference type="EMBL" id="RBCJ01000003">
    <property type="protein sequence ID" value="RKN79916.1"/>
    <property type="molecule type" value="Genomic_DNA"/>
</dbReference>
<protein>
    <submittedName>
        <fullName evidence="4">DNA-binding response regulator</fullName>
    </submittedName>
</protein>
<dbReference type="GO" id="GO:0000156">
    <property type="term" value="F:phosphorelay response regulator activity"/>
    <property type="evidence" value="ECO:0007669"/>
    <property type="project" value="TreeGrafter"/>
</dbReference>
<evidence type="ECO:0000259" key="2">
    <source>
        <dbReference type="PROSITE" id="PS50110"/>
    </source>
</evidence>
<proteinExistence type="predicted"/>
<dbReference type="SMART" id="SM00448">
    <property type="entry name" value="REC"/>
    <property type="match status" value="1"/>
</dbReference>
<accession>A0A3B0CAP9</accession>